<evidence type="ECO:0000313" key="6">
    <source>
        <dbReference type="EMBL" id="TWX56107.1"/>
    </source>
</evidence>
<organism evidence="7 9">
    <name type="scientific">Colwellia hornerae</name>
    <dbReference type="NCBI Taxonomy" id="89402"/>
    <lineage>
        <taxon>Bacteria</taxon>
        <taxon>Pseudomonadati</taxon>
        <taxon>Pseudomonadota</taxon>
        <taxon>Gammaproteobacteria</taxon>
        <taxon>Alteromonadales</taxon>
        <taxon>Colwelliaceae</taxon>
        <taxon>Colwellia</taxon>
    </lineage>
</organism>
<evidence type="ECO:0000256" key="1">
    <source>
        <dbReference type="ARBA" id="ARBA00023015"/>
    </source>
</evidence>
<proteinExistence type="inferred from homology"/>
<dbReference type="GO" id="GO:0003677">
    <property type="term" value="F:DNA binding"/>
    <property type="evidence" value="ECO:0007669"/>
    <property type="project" value="UniProtKB-UniRule"/>
</dbReference>
<dbReference type="EMBL" id="VOLR01000025">
    <property type="protein sequence ID" value="TWX56107.1"/>
    <property type="molecule type" value="Genomic_DNA"/>
</dbReference>
<dbReference type="RefSeq" id="WP_146800386.1">
    <property type="nucleotide sequence ID" value="NZ_VOLP01000024.1"/>
</dbReference>
<evidence type="ECO:0000259" key="5">
    <source>
        <dbReference type="Pfam" id="PF12802"/>
    </source>
</evidence>
<dbReference type="PIRSF" id="PIRSF006707">
    <property type="entry name" value="MJ1563"/>
    <property type="match status" value="1"/>
</dbReference>
<gene>
    <name evidence="6" type="ORF">ESZ26_15590</name>
    <name evidence="7" type="ORF">ESZ27_12910</name>
</gene>
<dbReference type="InterPro" id="IPR026282">
    <property type="entry name" value="MJ1563"/>
</dbReference>
<comment type="caution">
    <text evidence="7">The sequence shown here is derived from an EMBL/GenBank/DDBJ whole genome shotgun (WGS) entry which is preliminary data.</text>
</comment>
<evidence type="ECO:0000256" key="4">
    <source>
        <dbReference type="PIRNR" id="PIRNR006707"/>
    </source>
</evidence>
<dbReference type="CDD" id="cd00090">
    <property type="entry name" value="HTH_ARSR"/>
    <property type="match status" value="1"/>
</dbReference>
<dbReference type="InterPro" id="IPR000835">
    <property type="entry name" value="HTH_MarR-typ"/>
</dbReference>
<dbReference type="PANTHER" id="PTHR38465:SF1">
    <property type="entry name" value="HTH-TYPE TRANSCRIPTIONAL REGULATOR MJ1563-RELATED"/>
    <property type="match status" value="1"/>
</dbReference>
<sequence>MIMTAKIESFVMHCGEMGSRWGFNRTVGQMYGLLIIHNDSLTALQISAALNISRGNVSMGIKELQSWRLVQVQHKPKDRKEYYSPAGSIWEMAIRVFEERRKREVDPTLSLLRDNLLDEPANPQEQYAQQKMHEMHDLLETITHWASELQSMSPEKLNTLMKLGAGVSKVIDIKDKLLNKN</sequence>
<evidence type="ECO:0000313" key="9">
    <source>
        <dbReference type="Proteomes" id="UP000321917"/>
    </source>
</evidence>
<dbReference type="Pfam" id="PF12802">
    <property type="entry name" value="MarR_2"/>
    <property type="match status" value="1"/>
</dbReference>
<evidence type="ECO:0000313" key="8">
    <source>
        <dbReference type="Proteomes" id="UP000321525"/>
    </source>
</evidence>
<dbReference type="EMBL" id="VOLQ01000025">
    <property type="protein sequence ID" value="TWX65129.1"/>
    <property type="molecule type" value="Genomic_DNA"/>
</dbReference>
<keyword evidence="3 4" id="KW-0804">Transcription</keyword>
<dbReference type="SUPFAM" id="SSF46785">
    <property type="entry name" value="Winged helix' DNA-binding domain"/>
    <property type="match status" value="1"/>
</dbReference>
<dbReference type="Gene3D" id="1.10.10.10">
    <property type="entry name" value="Winged helix-like DNA-binding domain superfamily/Winged helix DNA-binding domain"/>
    <property type="match status" value="1"/>
</dbReference>
<evidence type="ECO:0000313" key="7">
    <source>
        <dbReference type="EMBL" id="TWX65129.1"/>
    </source>
</evidence>
<dbReference type="InterPro" id="IPR036388">
    <property type="entry name" value="WH-like_DNA-bd_sf"/>
</dbReference>
<dbReference type="OrthoDB" id="9792628at2"/>
<keyword evidence="1 4" id="KW-0805">Transcription regulation</keyword>
<dbReference type="GO" id="GO:0003700">
    <property type="term" value="F:DNA-binding transcription factor activity"/>
    <property type="evidence" value="ECO:0007669"/>
    <property type="project" value="InterPro"/>
</dbReference>
<dbReference type="InterPro" id="IPR011991">
    <property type="entry name" value="ArsR-like_HTH"/>
</dbReference>
<name>A0A5C6Q8G0_9GAMM</name>
<reference evidence="7 9" key="1">
    <citation type="submission" date="2019-07" db="EMBL/GenBank/DDBJ databases">
        <title>Genomes of sea-ice associated Colwellia species.</title>
        <authorList>
            <person name="Bowman J.P."/>
        </authorList>
    </citation>
    <scope>NUCLEOTIDE SEQUENCE [LARGE SCALE GENOMIC DNA]</scope>
    <source>
        <strain evidence="6 8">ACAM 607</strain>
        <strain evidence="7 9">IC036</strain>
    </source>
</reference>
<evidence type="ECO:0000256" key="2">
    <source>
        <dbReference type="ARBA" id="ARBA00023125"/>
    </source>
</evidence>
<dbReference type="Proteomes" id="UP000321525">
    <property type="component" value="Unassembled WGS sequence"/>
</dbReference>
<dbReference type="AlphaFoldDB" id="A0A5C6Q8G0"/>
<accession>A0A5C6Q8G0</accession>
<dbReference type="InterPro" id="IPR052362">
    <property type="entry name" value="HTH-GbsR_regulator"/>
</dbReference>
<keyword evidence="8" id="KW-1185">Reference proteome</keyword>
<feature type="domain" description="HTH marR-type" evidence="5">
    <location>
        <begin position="35"/>
        <end position="80"/>
    </location>
</feature>
<comment type="similarity">
    <text evidence="4">Belongs to the GbsR family.</text>
</comment>
<evidence type="ECO:0000256" key="3">
    <source>
        <dbReference type="ARBA" id="ARBA00023163"/>
    </source>
</evidence>
<keyword evidence="2 4" id="KW-0238">DNA-binding</keyword>
<dbReference type="PANTHER" id="PTHR38465">
    <property type="entry name" value="HTH-TYPE TRANSCRIPTIONAL REGULATOR MJ1563-RELATED"/>
    <property type="match status" value="1"/>
</dbReference>
<protein>
    <recommendedName>
        <fullName evidence="4">HTH-type transcriptional regulator</fullName>
    </recommendedName>
</protein>
<dbReference type="Proteomes" id="UP000321917">
    <property type="component" value="Unassembled WGS sequence"/>
</dbReference>
<dbReference type="InterPro" id="IPR036390">
    <property type="entry name" value="WH_DNA-bd_sf"/>
</dbReference>